<evidence type="ECO:0000256" key="7">
    <source>
        <dbReference type="RuleBase" id="RU365068"/>
    </source>
</evidence>
<evidence type="ECO:0000256" key="4">
    <source>
        <dbReference type="ARBA" id="ARBA00022840"/>
    </source>
</evidence>
<dbReference type="InterPro" id="IPR027417">
    <property type="entry name" value="P-loop_NTPase"/>
</dbReference>
<dbReference type="InterPro" id="IPR001650">
    <property type="entry name" value="Helicase_C-like"/>
</dbReference>
<dbReference type="Gene3D" id="3.40.50.300">
    <property type="entry name" value="P-loop containing nucleotide triphosphate hydrolases"/>
    <property type="match status" value="2"/>
</dbReference>
<dbReference type="PROSITE" id="PS51195">
    <property type="entry name" value="Q_MOTIF"/>
    <property type="match status" value="1"/>
</dbReference>
<dbReference type="InterPro" id="IPR014001">
    <property type="entry name" value="Helicase_ATP-bd"/>
</dbReference>
<dbReference type="Proteomes" id="UP000199752">
    <property type="component" value="Chromosome 6"/>
</dbReference>
<keyword evidence="13" id="KW-1185">Reference proteome</keyword>
<dbReference type="EMBL" id="JTAI01000007">
    <property type="protein sequence ID" value="PPS97544.1"/>
    <property type="molecule type" value="Genomic_DNA"/>
</dbReference>
<keyword evidence="3 7" id="KW-0347">Helicase</keyword>
<comment type="catalytic activity">
    <reaction evidence="7">
        <text>ATP + H2O = ADP + phosphate + H(+)</text>
        <dbReference type="Rhea" id="RHEA:13065"/>
        <dbReference type="ChEBI" id="CHEBI:15377"/>
        <dbReference type="ChEBI" id="CHEBI:15378"/>
        <dbReference type="ChEBI" id="CHEBI:30616"/>
        <dbReference type="ChEBI" id="CHEBI:43474"/>
        <dbReference type="ChEBI" id="CHEBI:456216"/>
        <dbReference type="EC" id="3.6.4.13"/>
    </reaction>
</comment>
<dbReference type="VEuPathDB" id="CryptoDB:Chro.60264"/>
<dbReference type="Pfam" id="PF13959">
    <property type="entry name" value="CTE_SPB4"/>
    <property type="match status" value="1"/>
</dbReference>
<dbReference type="GO" id="GO:0003724">
    <property type="term" value="F:RNA helicase activity"/>
    <property type="evidence" value="ECO:0007669"/>
    <property type="project" value="UniProtKB-EC"/>
</dbReference>
<dbReference type="VEuPathDB" id="CryptoDB:CHUDEA6_2260"/>
<dbReference type="VEuPathDB" id="CryptoDB:ChTU502y2012_406g0825"/>
<dbReference type="PROSITE" id="PS51192">
    <property type="entry name" value="HELICASE_ATP_BIND_1"/>
    <property type="match status" value="1"/>
</dbReference>
<dbReference type="SMART" id="SM01178">
    <property type="entry name" value="DUF4217"/>
    <property type="match status" value="1"/>
</dbReference>
<organism evidence="11">
    <name type="scientific">Cryptosporidium hominis</name>
    <dbReference type="NCBI Taxonomy" id="237895"/>
    <lineage>
        <taxon>Eukaryota</taxon>
        <taxon>Sar</taxon>
        <taxon>Alveolata</taxon>
        <taxon>Apicomplexa</taxon>
        <taxon>Conoidasida</taxon>
        <taxon>Coccidia</taxon>
        <taxon>Eucoccidiorida</taxon>
        <taxon>Eimeriorina</taxon>
        <taxon>Cryptosporidiidae</taxon>
        <taxon>Cryptosporidium</taxon>
    </lineage>
</organism>
<dbReference type="InterPro" id="IPR025313">
    <property type="entry name" value="SPB4-like_CTE"/>
</dbReference>
<comment type="similarity">
    <text evidence="7">Belongs to the DEAD box helicase family.</text>
</comment>
<evidence type="ECO:0000256" key="6">
    <source>
        <dbReference type="PROSITE-ProRule" id="PRU00552"/>
    </source>
</evidence>
<dbReference type="VEuPathDB" id="CryptoDB:Chro.30442"/>
<evidence type="ECO:0000259" key="9">
    <source>
        <dbReference type="PROSITE" id="PS51194"/>
    </source>
</evidence>
<dbReference type="OrthoDB" id="10259640at2759"/>
<evidence type="ECO:0000259" key="10">
    <source>
        <dbReference type="PROSITE" id="PS51195"/>
    </source>
</evidence>
<keyword evidence="2 7" id="KW-0378">Hydrolase</keyword>
<dbReference type="InterPro" id="IPR011545">
    <property type="entry name" value="DEAD/DEAH_box_helicase_dom"/>
</dbReference>
<dbReference type="AlphaFoldDB" id="A0A0S4TH65"/>
<evidence type="ECO:0000256" key="3">
    <source>
        <dbReference type="ARBA" id="ARBA00022806"/>
    </source>
</evidence>
<proteinExistence type="inferred from homology"/>
<feature type="domain" description="DEAD-box RNA helicase Q" evidence="10">
    <location>
        <begin position="71"/>
        <end position="99"/>
    </location>
</feature>
<dbReference type="SMART" id="SM00490">
    <property type="entry name" value="HELICc"/>
    <property type="match status" value="1"/>
</dbReference>
<dbReference type="PANTHER" id="PTHR24031">
    <property type="entry name" value="RNA HELICASE"/>
    <property type="match status" value="1"/>
</dbReference>
<gene>
    <name evidence="11" type="ORF">CHUDEA6_2260</name>
    <name evidence="12" type="ORF">GY17_00000230</name>
</gene>
<sequence>MNEVNKKKNKTNTRYNDEQEIKNLKNRIVIELPCRGKSWNNPNLLNHGVINNKNAELPVKRIKTEDIMSPDLFSDLPISRRTLEGLRAEGYYQMTLIQRDTLPHSLQGRDIIGQARTGSGKTLAYVIPILENIYRDNYCSIDGLLSLILTPTRELASQVFDVIKEIGKFHSTLSAGCIVGGKDIKSESSRINMLNILVATPGRLIQHMDESPLWDANNLKILVIDEVDRMLDMGFLNDIKIILDGIPSSSAGRQTMLFSATVYSSELSIQEIENLFRPNHLESFSLDKIGALPKNLQQLYIKVAIHEKIDTLFNFLRTHNNKKIIVFVSCCKQVRFLSTVFTKLKIGCKVLELYGKQSLQKRLEVVHNFYTHESLVKSNEKLKLKNIGRNSKSSYEGAVLFCTDIASRGLDFPKIDWVIQLDIPENADTYVHRIGRTARYISKGKSLLFVMANEGYFLKSLYEKGINTIKKVTPNEYEMRYTIHSSLQSICASDQNIKEMAERAFSAYIKSLFILTPNDKREELKKLDFSAFALSLGLAIPPKIKINNTENEKRLISKRSSKLQKFKEKMRQKKLSKNLDDNEDINSNRLLQKDESEPIDILSDEIILFSNNESAINQEKLSAIPLNKKVATDKLRFRSDYSGKIRGHGNFDLDKKHIFFNDDEGPGTINEDNKCENLDIDCQRKYIEQVKNRLKCQTKNDKERDRERVHEMHVKKRRISRQFRSEKSNNANDVELIESREEEESRICDEDNLHNLTTAALEKLGIQISN</sequence>
<reference evidence="11" key="2">
    <citation type="submission" date="2015-08" db="EMBL/GenBank/DDBJ databases">
        <authorList>
            <person name="Babu N.S."/>
            <person name="Beckwith C.J."/>
            <person name="Beseler K.G."/>
            <person name="Brison A."/>
            <person name="Carone J.V."/>
            <person name="Caskin T.P."/>
            <person name="Diamond M."/>
            <person name="Durham M.E."/>
            <person name="Foxe J.M."/>
            <person name="Go M."/>
            <person name="Henderson B.A."/>
            <person name="Jones I.B."/>
            <person name="McGettigan J.A."/>
            <person name="Micheletti S.J."/>
            <person name="Nasrallah M.E."/>
            <person name="Ortiz D."/>
            <person name="Piller C.R."/>
            <person name="Privatt S.R."/>
            <person name="Schneider S.L."/>
            <person name="Sharp S."/>
            <person name="Smith T.C."/>
            <person name="Stanton J.D."/>
            <person name="Ullery H.E."/>
            <person name="Wilson R.J."/>
            <person name="Serrano M.G."/>
            <person name="Buck G."/>
            <person name="Lee V."/>
            <person name="Wang Y."/>
            <person name="Carvalho R."/>
            <person name="Voegtly L."/>
            <person name="Shi R."/>
            <person name="Duckworth R."/>
            <person name="Johnson A."/>
            <person name="Loviza R."/>
            <person name="Walstead R."/>
            <person name="Shah Z."/>
            <person name="Kiflezghi M."/>
            <person name="Wade K."/>
            <person name="Ball S.L."/>
            <person name="Bradley K.W."/>
            <person name="Asai D.J."/>
            <person name="Bowman C.A."/>
            <person name="Russell D.A."/>
            <person name="Pope W.H."/>
            <person name="Jacobs-Sera D."/>
            <person name="Hendrix R.W."/>
            <person name="Hatfull G.F."/>
        </authorList>
    </citation>
    <scope>NUCLEOTIDE SEQUENCE [LARGE SCALE GENOMIC DNA]</scope>
</reference>
<reference evidence="12 13" key="3">
    <citation type="submission" date="2017-10" db="EMBL/GenBank/DDBJ databases">
        <title>Consistent, comparative and evidence-based genome annotation and re-annotation for the closely-related species, Cryptosporidium parvum, C. hominis and C. tyzzeri.</title>
        <authorList>
            <person name="Baptista R.P."/>
            <person name="Li Y."/>
            <person name="Sateriale A."/>
            <person name="Striepen B."/>
            <person name="Kissinger J.C."/>
        </authorList>
    </citation>
    <scope>NUCLEOTIDE SEQUENCE [LARGE SCALE GENOMIC DNA]</scope>
    <source>
        <strain evidence="12">30976</strain>
    </source>
</reference>
<comment type="function">
    <text evidence="7">RNA helicase.</text>
</comment>
<name>A0A0S4TH65_CRYHO</name>
<feature type="domain" description="Helicase ATP-binding" evidence="8">
    <location>
        <begin position="102"/>
        <end position="280"/>
    </location>
</feature>
<evidence type="ECO:0000259" key="8">
    <source>
        <dbReference type="PROSITE" id="PS51192"/>
    </source>
</evidence>
<dbReference type="GO" id="GO:0005524">
    <property type="term" value="F:ATP binding"/>
    <property type="evidence" value="ECO:0007669"/>
    <property type="project" value="UniProtKB-UniRule"/>
</dbReference>
<dbReference type="GO" id="GO:0016787">
    <property type="term" value="F:hydrolase activity"/>
    <property type="evidence" value="ECO:0007669"/>
    <property type="project" value="UniProtKB-KW"/>
</dbReference>
<reference evidence="12 13" key="1">
    <citation type="submission" date="2014-11" db="EMBL/GenBank/DDBJ databases">
        <title>Comparative genomic analysis of Cryptosporidium hominis reveals occurrence of genetic recombination in virulent subtypes.</title>
        <authorList>
            <person name="Guo Y."/>
            <person name="Tang K."/>
            <person name="Frace M."/>
            <person name="Li N."/>
            <person name="Roellig D.M."/>
            <person name="Sammons S."/>
            <person name="Knipe K."/>
            <person name="Rowe L."/>
            <person name="Feng Y."/>
            <person name="Xiao L."/>
        </authorList>
    </citation>
    <scope>NUCLEOTIDE SEQUENCE [LARGE SCALE GENOMIC DNA]</scope>
    <source>
        <strain evidence="12">30976</strain>
    </source>
</reference>
<dbReference type="PROSITE" id="PS51194">
    <property type="entry name" value="HELICASE_CTER"/>
    <property type="match status" value="1"/>
</dbReference>
<dbReference type="Pfam" id="PF00270">
    <property type="entry name" value="DEAD"/>
    <property type="match status" value="1"/>
</dbReference>
<dbReference type="VEuPathDB" id="CryptoDB:GY17_00000230"/>
<dbReference type="Pfam" id="PF00271">
    <property type="entry name" value="Helicase_C"/>
    <property type="match status" value="1"/>
</dbReference>
<dbReference type="EMBL" id="LN877952">
    <property type="protein sequence ID" value="CUV06650.1"/>
    <property type="molecule type" value="Genomic_DNA"/>
</dbReference>
<dbReference type="GO" id="GO:0003723">
    <property type="term" value="F:RNA binding"/>
    <property type="evidence" value="ECO:0007669"/>
    <property type="project" value="UniProtKB-UniRule"/>
</dbReference>
<feature type="short sequence motif" description="Q motif" evidence="6">
    <location>
        <begin position="71"/>
        <end position="99"/>
    </location>
</feature>
<evidence type="ECO:0000313" key="11">
    <source>
        <dbReference type="EMBL" id="CUV06650.1"/>
    </source>
</evidence>
<evidence type="ECO:0000313" key="12">
    <source>
        <dbReference type="EMBL" id="PPS97544.1"/>
    </source>
</evidence>
<dbReference type="SMART" id="SM00487">
    <property type="entry name" value="DEXDc"/>
    <property type="match status" value="1"/>
</dbReference>
<dbReference type="InterPro" id="IPR014014">
    <property type="entry name" value="RNA_helicase_DEAD_Q_motif"/>
</dbReference>
<comment type="domain">
    <text evidence="7">The Q motif is unique to and characteristic of the DEAD box family of RNA helicases and controls ATP binding and hydrolysis.</text>
</comment>
<evidence type="ECO:0000313" key="13">
    <source>
        <dbReference type="Proteomes" id="UP001429100"/>
    </source>
</evidence>
<dbReference type="Proteomes" id="UP001429100">
    <property type="component" value="Unassembled WGS sequence"/>
</dbReference>
<dbReference type="SUPFAM" id="SSF52540">
    <property type="entry name" value="P-loop containing nucleoside triphosphate hydrolases"/>
    <property type="match status" value="1"/>
</dbReference>
<dbReference type="EC" id="3.6.4.13" evidence="7"/>
<evidence type="ECO:0000256" key="5">
    <source>
        <dbReference type="ARBA" id="ARBA00022884"/>
    </source>
</evidence>
<dbReference type="CDD" id="cd18787">
    <property type="entry name" value="SF2_C_DEAD"/>
    <property type="match status" value="1"/>
</dbReference>
<evidence type="ECO:0000256" key="2">
    <source>
        <dbReference type="ARBA" id="ARBA00022801"/>
    </source>
</evidence>
<feature type="domain" description="Helicase C-terminal" evidence="9">
    <location>
        <begin position="308"/>
        <end position="480"/>
    </location>
</feature>
<evidence type="ECO:0000256" key="1">
    <source>
        <dbReference type="ARBA" id="ARBA00022741"/>
    </source>
</evidence>
<keyword evidence="4 7" id="KW-0067">ATP-binding</keyword>
<protein>
    <recommendedName>
        <fullName evidence="7">ATP-dependent RNA helicase</fullName>
        <ecNumber evidence="7">3.6.4.13</ecNumber>
    </recommendedName>
</protein>
<accession>A0A0S4TH65</accession>
<keyword evidence="5 7" id="KW-0694">RNA-binding</keyword>
<keyword evidence="1 7" id="KW-0547">Nucleotide-binding</keyword>